<gene>
    <name evidence="2" type="ORF">H5410_062560</name>
</gene>
<dbReference type="AlphaFoldDB" id="A0A9J5WB54"/>
<reference evidence="2 3" key="1">
    <citation type="submission" date="2020-09" db="EMBL/GenBank/DDBJ databases">
        <title>De no assembly of potato wild relative species, Solanum commersonii.</title>
        <authorList>
            <person name="Cho K."/>
        </authorList>
    </citation>
    <scope>NUCLEOTIDE SEQUENCE [LARGE SCALE GENOMIC DNA]</scope>
    <source>
        <strain evidence="2">LZ3.2</strain>
        <tissue evidence="2">Leaf</tissue>
    </source>
</reference>
<feature type="domain" description="At1g61320/AtMIF1 LRR" evidence="1">
    <location>
        <begin position="58"/>
        <end position="205"/>
    </location>
</feature>
<evidence type="ECO:0000259" key="1">
    <source>
        <dbReference type="Pfam" id="PF23622"/>
    </source>
</evidence>
<accession>A0A9J5WB54</accession>
<dbReference type="Gene3D" id="3.80.10.10">
    <property type="entry name" value="Ribonuclease Inhibitor"/>
    <property type="match status" value="1"/>
</dbReference>
<name>A0A9J5WB54_SOLCO</name>
<dbReference type="InterPro" id="IPR053772">
    <property type="entry name" value="At1g61320/At1g61330-like"/>
</dbReference>
<dbReference type="OrthoDB" id="1304049at2759"/>
<organism evidence="2 3">
    <name type="scientific">Solanum commersonii</name>
    <name type="common">Commerson's wild potato</name>
    <name type="synonym">Commerson's nightshade</name>
    <dbReference type="NCBI Taxonomy" id="4109"/>
    <lineage>
        <taxon>Eukaryota</taxon>
        <taxon>Viridiplantae</taxon>
        <taxon>Streptophyta</taxon>
        <taxon>Embryophyta</taxon>
        <taxon>Tracheophyta</taxon>
        <taxon>Spermatophyta</taxon>
        <taxon>Magnoliopsida</taxon>
        <taxon>eudicotyledons</taxon>
        <taxon>Gunneridae</taxon>
        <taxon>Pentapetalae</taxon>
        <taxon>asterids</taxon>
        <taxon>lamiids</taxon>
        <taxon>Solanales</taxon>
        <taxon>Solanaceae</taxon>
        <taxon>Solanoideae</taxon>
        <taxon>Solaneae</taxon>
        <taxon>Solanum</taxon>
    </lineage>
</organism>
<keyword evidence="3" id="KW-1185">Reference proteome</keyword>
<dbReference type="Pfam" id="PF23622">
    <property type="entry name" value="LRR_At1g61320_AtMIF1"/>
    <property type="match status" value="1"/>
</dbReference>
<dbReference type="InterPro" id="IPR055357">
    <property type="entry name" value="LRR_At1g61320_AtMIF1"/>
</dbReference>
<dbReference type="PANTHER" id="PTHR34145">
    <property type="entry name" value="OS02G0105600 PROTEIN"/>
    <property type="match status" value="1"/>
</dbReference>
<comment type="caution">
    <text evidence="2">The sequence shown here is derived from an EMBL/GenBank/DDBJ whole genome shotgun (WGS) entry which is preliminary data.</text>
</comment>
<evidence type="ECO:0000313" key="2">
    <source>
        <dbReference type="EMBL" id="KAG5572794.1"/>
    </source>
</evidence>
<dbReference type="SUPFAM" id="SSF52047">
    <property type="entry name" value="RNI-like"/>
    <property type="match status" value="1"/>
</dbReference>
<sequence>MLNKAKRVWAEDRTSEVPVHIIHHILCGDKLYVVQEMLVDQSLRSHIEQNLHIEQFILTYEDPKVDSHLDTWIELAVKLNVTVLWIHPPVLSSYSLPDVIYDAKKLKTMLLRRCKFEFDISTTHVRFYCLEALSLINVHISDAQLQRLINRSPSIRTPRLLYCQGISKLHVFGLVHLKNLIVVSCKLNRVIVQAPNLQCFRYAEGTDYPCHIVNCYLGWLPYFTNTGAQWCQHHGPTVPGCVL</sequence>
<dbReference type="EMBL" id="JACXVP010000012">
    <property type="protein sequence ID" value="KAG5572794.1"/>
    <property type="molecule type" value="Genomic_DNA"/>
</dbReference>
<evidence type="ECO:0000313" key="3">
    <source>
        <dbReference type="Proteomes" id="UP000824120"/>
    </source>
</evidence>
<protein>
    <recommendedName>
        <fullName evidence="1">At1g61320/AtMIF1 LRR domain-containing protein</fullName>
    </recommendedName>
</protein>
<proteinExistence type="predicted"/>
<dbReference type="InterPro" id="IPR032675">
    <property type="entry name" value="LRR_dom_sf"/>
</dbReference>
<dbReference type="Proteomes" id="UP000824120">
    <property type="component" value="Chromosome 12"/>
</dbReference>